<proteinExistence type="predicted"/>
<accession>A0A183IEZ7</accession>
<dbReference type="PANTHER" id="PTHR43016:SF16">
    <property type="entry name" value="METALLOPROTEASE, PUTATIVE (AFU_ORTHOLOGUE AFUA_4G07610)-RELATED"/>
    <property type="match status" value="1"/>
</dbReference>
<feature type="domain" description="Peptidase M16 N-terminal" evidence="1">
    <location>
        <begin position="49"/>
        <end position="130"/>
    </location>
</feature>
<feature type="domain" description="Peptidase M16 C-terminal" evidence="2">
    <location>
        <begin position="194"/>
        <end position="315"/>
    </location>
</feature>
<dbReference type="Pfam" id="PF05193">
    <property type="entry name" value="Peptidase_M16_C"/>
    <property type="match status" value="1"/>
</dbReference>
<dbReference type="InterPro" id="IPR007863">
    <property type="entry name" value="Peptidase_M16_C"/>
</dbReference>
<dbReference type="SUPFAM" id="SSF63411">
    <property type="entry name" value="LuxS/MPP-like metallohydrolase"/>
    <property type="match status" value="3"/>
</dbReference>
<dbReference type="GO" id="GO:0046872">
    <property type="term" value="F:metal ion binding"/>
    <property type="evidence" value="ECO:0007669"/>
    <property type="project" value="InterPro"/>
</dbReference>
<evidence type="ECO:0000259" key="2">
    <source>
        <dbReference type="Pfam" id="PF05193"/>
    </source>
</evidence>
<dbReference type="Proteomes" id="UP000270296">
    <property type="component" value="Unassembled WGS sequence"/>
</dbReference>
<reference evidence="3 4" key="2">
    <citation type="submission" date="2018-11" db="EMBL/GenBank/DDBJ databases">
        <authorList>
            <consortium name="Pathogen Informatics"/>
        </authorList>
    </citation>
    <scope>NUCLEOTIDE SEQUENCE [LARGE SCALE GENOMIC DNA]</scope>
</reference>
<gene>
    <name evidence="3" type="ORF">SBAD_LOCUS2191</name>
</gene>
<dbReference type="PANTHER" id="PTHR43016">
    <property type="entry name" value="PRESEQUENCE PROTEASE"/>
    <property type="match status" value="1"/>
</dbReference>
<dbReference type="FunFam" id="3.30.830.10:FF:000015">
    <property type="entry name" value="Putative zinc metalloprotease"/>
    <property type="match status" value="1"/>
</dbReference>
<dbReference type="Pfam" id="PF00675">
    <property type="entry name" value="Peptidase_M16"/>
    <property type="match status" value="1"/>
</dbReference>
<dbReference type="InterPro" id="IPR011765">
    <property type="entry name" value="Pept_M16_N"/>
</dbReference>
<sequence length="745" mass="84747">MASTSFRLVKKFFANSLFWVHKYVSDRTGLTVTIADVGGPLVCGFFSTEAKDDDGLPHTLEHLVFMGSRNYPYKGILDILANRCLASGTNAWTEQNHTCYTLSTAGSRGFLILLPLYLDHILFPMITSSQFITEVHHVTGSGEDGGVVYCEMQEHEGNMSEMTYRMLQQKFFDEGCGYRYETGGRLSNLRDSTSLQHVREYHQKFYLPENIDVIISGTISHQKIFEALQPVEDEIVKNDLQNKIFERPWSVSSLPPLEASFTGRILCPSENETHGIVRIAFRGPDLQNFHNSVALEILLMYLSDSPVSPLQREFVQVPSPFCSKVKCKLLPAQLFTFKEVFVTKLDLIEPHFLDVIRNLATGTEPLDMQRMNSIVVRTISRSFCCVNEYFNSFLFFFETRLNYMDILSKLRDRPPVFWLTLLKEYLFEQPYVIGEPCLSLVRQNCEGEVRRIRKRMMRLGVEGLERCGLALENAIEENEKAVPPDDLLMRCVVNSLDDIKFFTVVSSTNTSPELDVIAKLPLNHLPFSVFFDDCQTNFVYVNTVFLNAKSDHNARFEDTYPVSWPTIIHMRLFRCRAAIHLQTEPTFVKPVSVLGRSGILALGSCESAFLYHTSVIDIDYHSTDLPSLEVLIQYLCQTEGPLWKAVRGHGLAYGAEICLTVETKTMQLILHRSSQPAEAFERALLLVSEVANGSHKIDVESFEAAKRSLILEKVNLEAVVNDAVLQSLLSHFRDVPPDFNRFVFF</sequence>
<dbReference type="OrthoDB" id="5809639at2759"/>
<dbReference type="Gene3D" id="3.30.830.10">
    <property type="entry name" value="Metalloenzyme, LuxS/M16 peptidase-like"/>
    <property type="match status" value="3"/>
</dbReference>
<keyword evidence="4" id="KW-1185">Reference proteome</keyword>
<reference evidence="5" key="1">
    <citation type="submission" date="2016-06" db="UniProtKB">
        <authorList>
            <consortium name="WormBaseParasite"/>
        </authorList>
    </citation>
    <scope>IDENTIFICATION</scope>
</reference>
<name>A0A183IEZ7_9BILA</name>
<dbReference type="AlphaFoldDB" id="A0A183IEZ7"/>
<organism evidence="5">
    <name type="scientific">Soboliphyme baturini</name>
    <dbReference type="NCBI Taxonomy" id="241478"/>
    <lineage>
        <taxon>Eukaryota</taxon>
        <taxon>Metazoa</taxon>
        <taxon>Ecdysozoa</taxon>
        <taxon>Nematoda</taxon>
        <taxon>Enoplea</taxon>
        <taxon>Dorylaimia</taxon>
        <taxon>Dioctophymatida</taxon>
        <taxon>Dioctophymatoidea</taxon>
        <taxon>Soboliphymatidae</taxon>
        <taxon>Soboliphyme</taxon>
    </lineage>
</organism>
<dbReference type="EMBL" id="UZAM01007122">
    <property type="protein sequence ID" value="VDO96850.1"/>
    <property type="molecule type" value="Genomic_DNA"/>
</dbReference>
<dbReference type="InterPro" id="IPR011249">
    <property type="entry name" value="Metalloenz_LuxS/M16"/>
</dbReference>
<dbReference type="WBParaSite" id="SBAD_0000229401-mRNA-1">
    <property type="protein sequence ID" value="SBAD_0000229401-mRNA-1"/>
    <property type="gene ID" value="SBAD_0000229401"/>
</dbReference>
<evidence type="ECO:0000313" key="4">
    <source>
        <dbReference type="Proteomes" id="UP000270296"/>
    </source>
</evidence>
<protein>
    <submittedName>
        <fullName evidence="5">Presequence protease, mitochondrial</fullName>
    </submittedName>
</protein>
<evidence type="ECO:0000313" key="3">
    <source>
        <dbReference type="EMBL" id="VDO96850.1"/>
    </source>
</evidence>
<evidence type="ECO:0000259" key="1">
    <source>
        <dbReference type="Pfam" id="PF00675"/>
    </source>
</evidence>
<evidence type="ECO:0000313" key="5">
    <source>
        <dbReference type="WBParaSite" id="SBAD_0000229401-mRNA-1"/>
    </source>
</evidence>